<feature type="region of interest" description="Disordered" evidence="1">
    <location>
        <begin position="42"/>
        <end position="87"/>
    </location>
</feature>
<evidence type="ECO:0000313" key="3">
    <source>
        <dbReference type="Proteomes" id="UP001303222"/>
    </source>
</evidence>
<evidence type="ECO:0000256" key="1">
    <source>
        <dbReference type="SAM" id="MobiDB-lite"/>
    </source>
</evidence>
<comment type="caution">
    <text evidence="2">The sequence shown here is derived from an EMBL/GenBank/DDBJ whole genome shotgun (WGS) entry which is preliminary data.</text>
</comment>
<dbReference type="AlphaFoldDB" id="A0AAN6NV07"/>
<reference evidence="2" key="1">
    <citation type="journal article" date="2023" name="Mol. Phylogenet. Evol.">
        <title>Genome-scale phylogeny and comparative genomics of the fungal order Sordariales.</title>
        <authorList>
            <person name="Hensen N."/>
            <person name="Bonometti L."/>
            <person name="Westerberg I."/>
            <person name="Brannstrom I.O."/>
            <person name="Guillou S."/>
            <person name="Cros-Aarteil S."/>
            <person name="Calhoun S."/>
            <person name="Haridas S."/>
            <person name="Kuo A."/>
            <person name="Mondo S."/>
            <person name="Pangilinan J."/>
            <person name="Riley R."/>
            <person name="LaButti K."/>
            <person name="Andreopoulos B."/>
            <person name="Lipzen A."/>
            <person name="Chen C."/>
            <person name="Yan M."/>
            <person name="Daum C."/>
            <person name="Ng V."/>
            <person name="Clum A."/>
            <person name="Steindorff A."/>
            <person name="Ohm R.A."/>
            <person name="Martin F."/>
            <person name="Silar P."/>
            <person name="Natvig D.O."/>
            <person name="Lalanne C."/>
            <person name="Gautier V."/>
            <person name="Ament-Velasquez S.L."/>
            <person name="Kruys A."/>
            <person name="Hutchinson M.I."/>
            <person name="Powell A.J."/>
            <person name="Barry K."/>
            <person name="Miller A.N."/>
            <person name="Grigoriev I.V."/>
            <person name="Debuchy R."/>
            <person name="Gladieux P."/>
            <person name="Hiltunen Thoren M."/>
            <person name="Johannesson H."/>
        </authorList>
    </citation>
    <scope>NUCLEOTIDE SEQUENCE</scope>
    <source>
        <strain evidence="2">CBS 626.80</strain>
    </source>
</reference>
<organism evidence="2 3">
    <name type="scientific">Pseudoneurospora amorphoporcata</name>
    <dbReference type="NCBI Taxonomy" id="241081"/>
    <lineage>
        <taxon>Eukaryota</taxon>
        <taxon>Fungi</taxon>
        <taxon>Dikarya</taxon>
        <taxon>Ascomycota</taxon>
        <taxon>Pezizomycotina</taxon>
        <taxon>Sordariomycetes</taxon>
        <taxon>Sordariomycetidae</taxon>
        <taxon>Sordariales</taxon>
        <taxon>Sordariaceae</taxon>
        <taxon>Pseudoneurospora</taxon>
    </lineage>
</organism>
<sequence>MCKSGHKAATERWGRRSKLPGGGAEFGNVYVGCDVFWQPGNGSNSPCPKEATCSSDGGADRGMSSQVPVAVRQGRRSKGETDDDISDGMENAVEEICMYSRRSGTLPDRAREFHSLESVQRYHF</sequence>
<proteinExistence type="predicted"/>
<gene>
    <name evidence="2" type="ORF">QBC32DRAFT_212226</name>
</gene>
<feature type="region of interest" description="Disordered" evidence="1">
    <location>
        <begin position="1"/>
        <end position="23"/>
    </location>
</feature>
<dbReference type="EMBL" id="MU859121">
    <property type="protein sequence ID" value="KAK3952584.1"/>
    <property type="molecule type" value="Genomic_DNA"/>
</dbReference>
<name>A0AAN6NV07_9PEZI</name>
<dbReference type="Proteomes" id="UP001303222">
    <property type="component" value="Unassembled WGS sequence"/>
</dbReference>
<reference evidence="2" key="2">
    <citation type="submission" date="2023-06" db="EMBL/GenBank/DDBJ databases">
        <authorList>
            <consortium name="Lawrence Berkeley National Laboratory"/>
            <person name="Mondo S.J."/>
            <person name="Hensen N."/>
            <person name="Bonometti L."/>
            <person name="Westerberg I."/>
            <person name="Brannstrom I.O."/>
            <person name="Guillou S."/>
            <person name="Cros-Aarteil S."/>
            <person name="Calhoun S."/>
            <person name="Haridas S."/>
            <person name="Kuo A."/>
            <person name="Pangilinan J."/>
            <person name="Riley R."/>
            <person name="Labutti K."/>
            <person name="Andreopoulos B."/>
            <person name="Lipzen A."/>
            <person name="Chen C."/>
            <person name="Yanf M."/>
            <person name="Daum C."/>
            <person name="Ng V."/>
            <person name="Clum A."/>
            <person name="Steindorff A."/>
            <person name="Ohm R."/>
            <person name="Martin F."/>
            <person name="Silar P."/>
            <person name="Natvig D."/>
            <person name="Lalanne C."/>
            <person name="Gautier V."/>
            <person name="Ament-Velasquez S.L."/>
            <person name="Kruys A."/>
            <person name="Hutchinson M.I."/>
            <person name="Powell A.J."/>
            <person name="Barry K."/>
            <person name="Miller A.N."/>
            <person name="Grigoriev I.V."/>
            <person name="Debuchy R."/>
            <person name="Gladieux P."/>
            <person name="Thoren M.H."/>
            <person name="Johannesson H."/>
        </authorList>
    </citation>
    <scope>NUCLEOTIDE SEQUENCE</scope>
    <source>
        <strain evidence="2">CBS 626.80</strain>
    </source>
</reference>
<protein>
    <submittedName>
        <fullName evidence="2">Uncharacterized protein</fullName>
    </submittedName>
</protein>
<keyword evidence="3" id="KW-1185">Reference proteome</keyword>
<accession>A0AAN6NV07</accession>
<evidence type="ECO:0000313" key="2">
    <source>
        <dbReference type="EMBL" id="KAK3952584.1"/>
    </source>
</evidence>